<evidence type="ECO:0000313" key="3">
    <source>
        <dbReference type="Proteomes" id="UP000030742"/>
    </source>
</evidence>
<dbReference type="OrthoDB" id="6252992at2759"/>
<sequence length="89" mass="10350">MENPDSPDSLASDQLTVDLLRPASRRRRLVIVSEDERRDARQTPDAPNNNNDVGFVLMDEEPGENGTEEDDEVRLELARIFQFRRIFHR</sequence>
<dbReference type="Proteomes" id="UP000030742">
    <property type="component" value="Unassembled WGS sequence"/>
</dbReference>
<evidence type="ECO:0000256" key="1">
    <source>
        <dbReference type="SAM" id="MobiDB-lite"/>
    </source>
</evidence>
<evidence type="ECO:0000313" key="2">
    <source>
        <dbReference type="EMBL" id="ERL90904.1"/>
    </source>
</evidence>
<organism evidence="2 3">
    <name type="scientific">Dendroctonus ponderosae</name>
    <name type="common">Mountain pine beetle</name>
    <dbReference type="NCBI Taxonomy" id="77166"/>
    <lineage>
        <taxon>Eukaryota</taxon>
        <taxon>Metazoa</taxon>
        <taxon>Ecdysozoa</taxon>
        <taxon>Arthropoda</taxon>
        <taxon>Hexapoda</taxon>
        <taxon>Insecta</taxon>
        <taxon>Pterygota</taxon>
        <taxon>Neoptera</taxon>
        <taxon>Endopterygota</taxon>
        <taxon>Coleoptera</taxon>
        <taxon>Polyphaga</taxon>
        <taxon>Cucujiformia</taxon>
        <taxon>Curculionidae</taxon>
        <taxon>Scolytinae</taxon>
        <taxon>Dendroctonus</taxon>
    </lineage>
</organism>
<proteinExistence type="predicted"/>
<dbReference type="EMBL" id="KB632263">
    <property type="protein sequence ID" value="ERL90904.1"/>
    <property type="molecule type" value="Genomic_DNA"/>
</dbReference>
<protein>
    <submittedName>
        <fullName evidence="2">Uncharacterized protein</fullName>
    </submittedName>
</protein>
<reference evidence="2 3" key="1">
    <citation type="journal article" date="2013" name="Genome Biol.">
        <title>Draft genome of the mountain pine beetle, Dendroctonus ponderosae Hopkins, a major forest pest.</title>
        <authorList>
            <person name="Keeling C.I."/>
            <person name="Yuen M.M."/>
            <person name="Liao N.Y."/>
            <person name="Docking T.R."/>
            <person name="Chan S.K."/>
            <person name="Taylor G.A."/>
            <person name="Palmquist D.L."/>
            <person name="Jackman S.D."/>
            <person name="Nguyen A."/>
            <person name="Li M."/>
            <person name="Henderson H."/>
            <person name="Janes J.K."/>
            <person name="Zhao Y."/>
            <person name="Pandoh P."/>
            <person name="Moore R."/>
            <person name="Sperling F.A."/>
            <person name="Huber D.P."/>
            <person name="Birol I."/>
            <person name="Jones S.J."/>
            <person name="Bohlmann J."/>
        </authorList>
    </citation>
    <scope>NUCLEOTIDE SEQUENCE</scope>
</reference>
<feature type="compositionally biased region" description="Acidic residues" evidence="1">
    <location>
        <begin position="58"/>
        <end position="71"/>
    </location>
</feature>
<accession>U4UAH6</accession>
<name>U4UAH6_DENPD</name>
<feature type="region of interest" description="Disordered" evidence="1">
    <location>
        <begin position="31"/>
        <end position="71"/>
    </location>
</feature>
<gene>
    <name evidence="2" type="ORF">D910_08249</name>
</gene>
<dbReference type="AlphaFoldDB" id="U4UAH6"/>